<gene>
    <name evidence="1" type="ORF">NTEN_LOCUS22385</name>
</gene>
<dbReference type="AlphaFoldDB" id="A0A6H5HNX8"/>
<name>A0A6H5HNX8_9HEMI</name>
<feature type="non-terminal residue" evidence="1">
    <location>
        <position position="62"/>
    </location>
</feature>
<keyword evidence="2" id="KW-1185">Reference proteome</keyword>
<dbReference type="Proteomes" id="UP000479000">
    <property type="component" value="Unassembled WGS sequence"/>
</dbReference>
<sequence>MTKGGGFTPLNLHGISSATSPSDCRLTASAHVNRPRGTQVNRIPPGMRGSVIYFIVNCSIIT</sequence>
<evidence type="ECO:0000313" key="1">
    <source>
        <dbReference type="EMBL" id="CAB0018540.1"/>
    </source>
</evidence>
<accession>A0A6H5HNX8</accession>
<dbReference type="EMBL" id="CADCXU010032973">
    <property type="protein sequence ID" value="CAB0018540.1"/>
    <property type="molecule type" value="Genomic_DNA"/>
</dbReference>
<organism evidence="1 2">
    <name type="scientific">Nesidiocoris tenuis</name>
    <dbReference type="NCBI Taxonomy" id="355587"/>
    <lineage>
        <taxon>Eukaryota</taxon>
        <taxon>Metazoa</taxon>
        <taxon>Ecdysozoa</taxon>
        <taxon>Arthropoda</taxon>
        <taxon>Hexapoda</taxon>
        <taxon>Insecta</taxon>
        <taxon>Pterygota</taxon>
        <taxon>Neoptera</taxon>
        <taxon>Paraneoptera</taxon>
        <taxon>Hemiptera</taxon>
        <taxon>Heteroptera</taxon>
        <taxon>Panheteroptera</taxon>
        <taxon>Cimicomorpha</taxon>
        <taxon>Miridae</taxon>
        <taxon>Dicyphina</taxon>
        <taxon>Nesidiocoris</taxon>
    </lineage>
</organism>
<protein>
    <submittedName>
        <fullName evidence="1">Uncharacterized protein</fullName>
    </submittedName>
</protein>
<reference evidence="1 2" key="1">
    <citation type="submission" date="2020-02" db="EMBL/GenBank/DDBJ databases">
        <authorList>
            <person name="Ferguson B K."/>
        </authorList>
    </citation>
    <scope>NUCLEOTIDE SEQUENCE [LARGE SCALE GENOMIC DNA]</scope>
</reference>
<proteinExistence type="predicted"/>
<evidence type="ECO:0000313" key="2">
    <source>
        <dbReference type="Proteomes" id="UP000479000"/>
    </source>
</evidence>